<keyword evidence="4" id="KW-1185">Reference proteome</keyword>
<dbReference type="Proteomes" id="UP000008333">
    <property type="component" value="Unassembled WGS sequence"/>
</dbReference>
<dbReference type="FunCoup" id="A5JZ47">
    <property type="interactions" value="759"/>
</dbReference>
<dbReference type="STRING" id="126793.A5JZ47"/>
<dbReference type="Pfam" id="PF00581">
    <property type="entry name" value="Rhodanese"/>
    <property type="match status" value="1"/>
</dbReference>
<feature type="region of interest" description="Disordered" evidence="1">
    <location>
        <begin position="87"/>
        <end position="204"/>
    </location>
</feature>
<feature type="compositionally biased region" description="Basic and acidic residues" evidence="1">
    <location>
        <begin position="148"/>
        <end position="194"/>
    </location>
</feature>
<feature type="domain" description="Rhodanese" evidence="2">
    <location>
        <begin position="259"/>
        <end position="336"/>
    </location>
</feature>
<name>A5JZ47_PLAVS</name>
<dbReference type="PhylomeDB" id="A5JZ47"/>
<organism evidence="3 4">
    <name type="scientific">Plasmodium vivax (strain Salvador I)</name>
    <dbReference type="NCBI Taxonomy" id="126793"/>
    <lineage>
        <taxon>Eukaryota</taxon>
        <taxon>Sar</taxon>
        <taxon>Alveolata</taxon>
        <taxon>Apicomplexa</taxon>
        <taxon>Aconoidasida</taxon>
        <taxon>Haemosporida</taxon>
        <taxon>Plasmodiidae</taxon>
        <taxon>Plasmodium</taxon>
        <taxon>Plasmodium (Plasmodium)</taxon>
    </lineage>
</organism>
<dbReference type="InterPro" id="IPR036873">
    <property type="entry name" value="Rhodanese-like_dom_sf"/>
</dbReference>
<dbReference type="OMA" id="NGLMNDQ"/>
<dbReference type="InParanoid" id="A5JZ47"/>
<dbReference type="Gene3D" id="3.40.250.10">
    <property type="entry name" value="Rhodanese-like domain"/>
    <property type="match status" value="1"/>
</dbReference>
<dbReference type="RefSeq" id="XP_001616985.1">
    <property type="nucleotide sequence ID" value="XM_001616935.1"/>
</dbReference>
<dbReference type="InterPro" id="IPR029021">
    <property type="entry name" value="Prot-tyrosine_phosphatase-like"/>
</dbReference>
<dbReference type="InterPro" id="IPR001763">
    <property type="entry name" value="Rhodanese-like_dom"/>
</dbReference>
<proteinExistence type="predicted"/>
<gene>
    <name evidence="3" type="ORF">PVX_122110</name>
</gene>
<reference evidence="3 4" key="1">
    <citation type="journal article" date="2008" name="Nature">
        <title>Comparative genomics of the neglected human malaria parasite Plasmodium vivax.</title>
        <authorList>
            <person name="Carlton J.M."/>
            <person name="Adams J.H."/>
            <person name="Silva J.C."/>
            <person name="Bidwell S.L."/>
            <person name="Lorenzi H."/>
            <person name="Caler E."/>
            <person name="Crabtree J."/>
            <person name="Angiuoli S.V."/>
            <person name="Merino E.F."/>
            <person name="Amedeo P."/>
            <person name="Cheng Q."/>
            <person name="Coulson R.M."/>
            <person name="Crabb B.S."/>
            <person name="Del Portillo H.A."/>
            <person name="Essien K."/>
            <person name="Feldblyum T.V."/>
            <person name="Fernandez-Becerra C."/>
            <person name="Gilson P.R."/>
            <person name="Gueye A.H."/>
            <person name="Guo X."/>
            <person name="Kang'a S."/>
            <person name="Kooij T.W."/>
            <person name="Korsinczky M."/>
            <person name="Meyer E.V."/>
            <person name="Nene V."/>
            <person name="Paulsen I."/>
            <person name="White O."/>
            <person name="Ralph S.A."/>
            <person name="Ren Q."/>
            <person name="Sargeant T.J."/>
            <person name="Salzberg S.L."/>
            <person name="Stoeckert C.J."/>
            <person name="Sullivan S.A."/>
            <person name="Yamamoto M.M."/>
            <person name="Hoffman S.L."/>
            <person name="Wortman J.R."/>
            <person name="Gardner M.J."/>
            <person name="Galinski M.R."/>
            <person name="Barnwell J.W."/>
            <person name="Fraser-Liggett C.M."/>
        </authorList>
    </citation>
    <scope>NUCLEOTIDE SEQUENCE [LARGE SCALE GENOMIC DNA]</scope>
    <source>
        <strain evidence="3 4">Salvador I</strain>
    </source>
</reference>
<comment type="caution">
    <text evidence="3">The sequence shown here is derived from an EMBL/GenBank/DDBJ whole genome shotgun (WGS) entry which is preliminary data.</text>
</comment>
<feature type="compositionally biased region" description="Gly residues" evidence="1">
    <location>
        <begin position="711"/>
        <end position="754"/>
    </location>
</feature>
<evidence type="ECO:0000313" key="3">
    <source>
        <dbReference type="EMBL" id="EDL47258.1"/>
    </source>
</evidence>
<dbReference type="Gene3D" id="3.90.190.10">
    <property type="entry name" value="Protein tyrosine phosphatase superfamily"/>
    <property type="match status" value="1"/>
</dbReference>
<dbReference type="SUPFAM" id="SSF52821">
    <property type="entry name" value="Rhodanese/Cell cycle control phosphatase"/>
    <property type="match status" value="1"/>
</dbReference>
<sequence length="989" mass="114148">MHECLNFEALKEQVKREIIKETETNQANVGAGMELDCGACDLLSNIPGELTNELKSDQKNEINSDQTIELKSDQTIELKSDQTIELKSDQTNELKGDQTNELKNDQTNGLMNDQTNELKNDQTNGLMNDQTNELKNDQTNGLMNDQTNELKNDQTNEIKSDQTNELKSDQTIELKSDQTNELKNDQTNEPKDCSPKNCSPKKPLNISKKEMEILRAKMIIKTITPTHLYNHFQQLLDQGIDKYLFLVDLQVELKFKDYHIKNAVHIKNEETITEMKKEIELKQNAKVIFYYTNDRVENRPRYDRLLYGHFANVKANFYFLKGGYKSFEKEYFFLCIPKNGRNRNISAFINFQANIQYPIKFCSNIFVGTHVHISNPFIKSHLKINYVYDFADNVREVNNVERIKYVTYNVMERILEISETRKRQSVNYENFLDVRMVYDIIQSILQNVDLHENSPTVESKALIESKDLQKGVKEETQDMEKPNAGAGGKPSKKMAWLSNPYEGSLQNGNVIIVCNEGMTYQTKGKNNSISLIIAMCYLMYTKKCGPNLTIAYVLRINNNIKISAQTMNFLHKFHVSLKRCDYNLDVYYSHEMKRKMDKQVVTTGNKTNATSNEWCKTEQAKQKTQMDKYSTLKGIVQRPDFIEFIKSYKFENYDDALNNANESILPIDRFYLFGDMQLMNSMIKEQTHLFYETILQSLLLYKRNSSENGSGNNGSGNNGSGNNGSGNNGSGNNGSGNNGSGNNGSGNNGSGNNGSGNNSSDVHDDNGKANLSEIYDMLYITANIMNDKNLAYPRKILFFSLITARLCKSLSLYENCEVLHLNDGATEEPIIPPEKDKEMLKYNLLSLMCIHIEECMNYIMSYNFKKDSQNKYIEEYKLSVNTDENYLLERNIDRDCYVMFLSLRYLLISFLCYYMFPTFTSKKYSYSGKVTYLLVKIDKFSAYYYSVFNININLFQKNDYKAQICSYDKLPLYFKDLLRPFLIINNHMR</sequence>
<dbReference type="AlphaFoldDB" id="A5JZ47"/>
<feature type="compositionally biased region" description="Basic and acidic residues" evidence="1">
    <location>
        <begin position="87"/>
        <end position="104"/>
    </location>
</feature>
<dbReference type="GeneID" id="5476294"/>
<dbReference type="KEGG" id="pvx:PVX_122110"/>
<evidence type="ECO:0000259" key="2">
    <source>
        <dbReference type="PROSITE" id="PS50206"/>
    </source>
</evidence>
<feature type="region of interest" description="Disordered" evidence="1">
    <location>
        <begin position="471"/>
        <end position="491"/>
    </location>
</feature>
<evidence type="ECO:0000313" key="4">
    <source>
        <dbReference type="Proteomes" id="UP000008333"/>
    </source>
</evidence>
<feature type="compositionally biased region" description="Polar residues" evidence="1">
    <location>
        <begin position="105"/>
        <end position="147"/>
    </location>
</feature>
<dbReference type="VEuPathDB" id="PlasmoDB:PVX_122110"/>
<protein>
    <recommendedName>
        <fullName evidence="2">Rhodanese domain-containing protein</fullName>
    </recommendedName>
</protein>
<dbReference type="EMBL" id="AAKM01000001">
    <property type="protein sequence ID" value="EDL47258.1"/>
    <property type="molecule type" value="Genomic_DNA"/>
</dbReference>
<accession>A5JZ47</accession>
<feature type="compositionally biased region" description="Basic and acidic residues" evidence="1">
    <location>
        <begin position="471"/>
        <end position="481"/>
    </location>
</feature>
<evidence type="ECO:0000256" key="1">
    <source>
        <dbReference type="SAM" id="MobiDB-lite"/>
    </source>
</evidence>
<dbReference type="PROSITE" id="PS50206">
    <property type="entry name" value="RHODANESE_3"/>
    <property type="match status" value="1"/>
</dbReference>
<feature type="region of interest" description="Disordered" evidence="1">
    <location>
        <begin position="705"/>
        <end position="765"/>
    </location>
</feature>